<dbReference type="EMBL" id="FMDM01000010">
    <property type="protein sequence ID" value="SCG67753.1"/>
    <property type="molecule type" value="Genomic_DNA"/>
</dbReference>
<dbReference type="STRING" id="745366.GA0070213_1106"/>
<gene>
    <name evidence="4" type="ORF">GA0070213_1106</name>
</gene>
<evidence type="ECO:0000313" key="4">
    <source>
        <dbReference type="EMBL" id="SCG67753.1"/>
    </source>
</evidence>
<dbReference type="PROSITE" id="PS51318">
    <property type="entry name" value="TAT"/>
    <property type="match status" value="1"/>
</dbReference>
<dbReference type="InterPro" id="IPR050490">
    <property type="entry name" value="Bact_solute-bd_prot1"/>
</dbReference>
<evidence type="ECO:0000256" key="1">
    <source>
        <dbReference type="ARBA" id="ARBA00008520"/>
    </source>
</evidence>
<keyword evidence="5" id="KW-1185">Reference proteome</keyword>
<dbReference type="Proteomes" id="UP000199360">
    <property type="component" value="Unassembled WGS sequence"/>
</dbReference>
<dbReference type="PANTHER" id="PTHR43649">
    <property type="entry name" value="ARABINOSE-BINDING PROTEIN-RELATED"/>
    <property type="match status" value="1"/>
</dbReference>
<organism evidence="4 5">
    <name type="scientific">Micromonospora humi</name>
    <dbReference type="NCBI Taxonomy" id="745366"/>
    <lineage>
        <taxon>Bacteria</taxon>
        <taxon>Bacillati</taxon>
        <taxon>Actinomycetota</taxon>
        <taxon>Actinomycetes</taxon>
        <taxon>Micromonosporales</taxon>
        <taxon>Micromonosporaceae</taxon>
        <taxon>Micromonospora</taxon>
    </lineage>
</organism>
<name>A0A1C5JB59_9ACTN</name>
<dbReference type="RefSeq" id="WP_091066184.1">
    <property type="nucleotide sequence ID" value="NZ_FMDM01000010.1"/>
</dbReference>
<proteinExistence type="inferred from homology"/>
<comment type="similarity">
    <text evidence="1">Belongs to the bacterial solute-binding protein 1 family.</text>
</comment>
<protein>
    <submittedName>
        <fullName evidence="4">Carbohydrate ABC transporter substrate-binding protein, CUT1 family</fullName>
    </submittedName>
</protein>
<reference evidence="5" key="1">
    <citation type="submission" date="2016-06" db="EMBL/GenBank/DDBJ databases">
        <authorList>
            <person name="Varghese N."/>
            <person name="Submissions Spin"/>
        </authorList>
    </citation>
    <scope>NUCLEOTIDE SEQUENCE [LARGE SCALE GENOMIC DNA]</scope>
    <source>
        <strain evidence="5">DSM 45647</strain>
    </source>
</reference>
<evidence type="ECO:0000313" key="5">
    <source>
        <dbReference type="Proteomes" id="UP000199360"/>
    </source>
</evidence>
<dbReference type="OrthoDB" id="9770625at2"/>
<keyword evidence="3" id="KW-0732">Signal</keyword>
<accession>A0A1C5JB59</accession>
<dbReference type="Gene3D" id="3.40.190.10">
    <property type="entry name" value="Periplasmic binding protein-like II"/>
    <property type="match status" value="2"/>
</dbReference>
<dbReference type="AlphaFoldDB" id="A0A1C5JB59"/>
<keyword evidence="2" id="KW-0813">Transport</keyword>
<evidence type="ECO:0000256" key="2">
    <source>
        <dbReference type="ARBA" id="ARBA00022448"/>
    </source>
</evidence>
<evidence type="ECO:0000256" key="3">
    <source>
        <dbReference type="ARBA" id="ARBA00022729"/>
    </source>
</evidence>
<dbReference type="InterPro" id="IPR006059">
    <property type="entry name" value="SBP"/>
</dbReference>
<dbReference type="InterPro" id="IPR006311">
    <property type="entry name" value="TAT_signal"/>
</dbReference>
<dbReference type="CDD" id="cd13585">
    <property type="entry name" value="PBP2_TMBP_like"/>
    <property type="match status" value="1"/>
</dbReference>
<dbReference type="Pfam" id="PF01547">
    <property type="entry name" value="SBP_bac_1"/>
    <property type="match status" value="1"/>
</dbReference>
<dbReference type="PANTHER" id="PTHR43649:SF34">
    <property type="entry name" value="ABC TRANSPORTER PERIPLASMIC-BINDING PROTEIN YCJN-RELATED"/>
    <property type="match status" value="1"/>
</dbReference>
<sequence length="442" mass="46445">MALPDPHPTAGGWRRRGFLGLTAGAGAAALLGTAACGAGGAGGGGADDDRTLTLACEGGGKTELQPVVDKFKQATGVTVTLVELPYEGLFNRLSSELSGGRPSFDVCAVDAVWIPLLAGKLAPLDDLFTDAVKGDLFPALVQEAQADGHFIGMPVWTNSEILFYRKDLFDDPKEKAAFQRTYGYPLAPPTTWQQFTDIAVFFTRPEQKLYGTDVKGAVETEWLAHVLQAGSPGVVLDDDGGVIVDNAQHLAALTFYADLANKHKVAPAGAAQTDWNAAQNLFNQGQTAMTRFWAHAYRQIPADAKVAGKVGAAPMVGGTAGVAGIPGPWYLSAPKGGAKADLAKQFIKAAYDDNALSVETTLGLAARKSAYQQYAAKPGYESFGPLLATLNAGATRPRPASPHWQRIVDGVLVPTIQKALTPGADYAALLKAARTQIEGIVK</sequence>
<dbReference type="SUPFAM" id="SSF53850">
    <property type="entry name" value="Periplasmic binding protein-like II"/>
    <property type="match status" value="1"/>
</dbReference>